<dbReference type="OrthoDB" id="5209368at2759"/>
<comment type="caution">
    <text evidence="2">The sequence shown here is derived from an EMBL/GenBank/DDBJ whole genome shotgun (WGS) entry which is preliminary data.</text>
</comment>
<gene>
    <name evidence="2" type="ORF">THARTR1_04950</name>
</gene>
<feature type="region of interest" description="Disordered" evidence="1">
    <location>
        <begin position="1"/>
        <end position="35"/>
    </location>
</feature>
<organism evidence="2 3">
    <name type="scientific">Trichoderma harzianum</name>
    <name type="common">Hypocrea lixii</name>
    <dbReference type="NCBI Taxonomy" id="5544"/>
    <lineage>
        <taxon>Eukaryota</taxon>
        <taxon>Fungi</taxon>
        <taxon>Dikarya</taxon>
        <taxon>Ascomycota</taxon>
        <taxon>Pezizomycotina</taxon>
        <taxon>Sordariomycetes</taxon>
        <taxon>Hypocreomycetidae</taxon>
        <taxon>Hypocreales</taxon>
        <taxon>Hypocreaceae</taxon>
        <taxon>Trichoderma</taxon>
    </lineage>
</organism>
<evidence type="ECO:0000256" key="1">
    <source>
        <dbReference type="SAM" id="MobiDB-lite"/>
    </source>
</evidence>
<proteinExistence type="predicted"/>
<accession>A0A2K0UAE1</accession>
<evidence type="ECO:0000313" key="2">
    <source>
        <dbReference type="EMBL" id="PNP54745.1"/>
    </source>
</evidence>
<dbReference type="AlphaFoldDB" id="A0A2K0UAE1"/>
<protein>
    <submittedName>
        <fullName evidence="2">Uncharacterized protein</fullName>
    </submittedName>
</protein>
<dbReference type="Proteomes" id="UP000236290">
    <property type="component" value="Unassembled WGS sequence"/>
</dbReference>
<dbReference type="EMBL" id="MTYI01000058">
    <property type="protein sequence ID" value="PNP54745.1"/>
    <property type="molecule type" value="Genomic_DNA"/>
</dbReference>
<name>A0A2K0UAE1_TRIHA</name>
<sequence length="311" mass="35150">MASSRTRTGPLSGASRHPDPSLAIPEQVEEQASGADDAELYLVLGNLVLPRPPQELKDRTEKWEPHLAKLNARNMEDLRDRPIKDLDKSFLDFQAQESEIFQSVFQQPPSPGLLVKLSGSLASPLAHRLHQPSFTTDCRDNAETADPSNGCLAMVMGNVYTPDTLVFDHVHRRDAQSEGIQQYPPRLLSSHEDYTRDIAQSMTAKVEILYWKKLQQRVLQTQDCEILPLWGDLKALSSCWPSSPVMVMQTLKYRFRRVMLDARHPQHMFYQSRGNVTALRQDKAMKAAALMADEDEEDEAGKLEKIAEWGA</sequence>
<evidence type="ECO:0000313" key="3">
    <source>
        <dbReference type="Proteomes" id="UP000236290"/>
    </source>
</evidence>
<reference evidence="2 3" key="1">
    <citation type="submission" date="2017-02" db="EMBL/GenBank/DDBJ databases">
        <title>Genomes of Trichoderma spp. with biocontrol activity.</title>
        <authorList>
            <person name="Gardiner D."/>
            <person name="Kazan K."/>
            <person name="Vos C."/>
            <person name="Harvey P."/>
        </authorList>
    </citation>
    <scope>NUCLEOTIDE SEQUENCE [LARGE SCALE GENOMIC DNA]</scope>
    <source>
        <strain evidence="2 3">Tr1</strain>
    </source>
</reference>